<proteinExistence type="predicted"/>
<dbReference type="Pfam" id="PF24829">
    <property type="entry name" value="Phage_connect_2"/>
    <property type="match status" value="1"/>
</dbReference>
<dbReference type="AlphaFoldDB" id="A0A942UTC7"/>
<accession>A0A942UTC7</accession>
<dbReference type="RefSeq" id="WP_203366140.1">
    <property type="nucleotide sequence ID" value="NZ_WSFT01000029.1"/>
</dbReference>
<sequence length="94" mass="10583">MIEDVKLSLRIKSNAFDAEIEGLIDAAISDLKLSGVLENKINTTETDPLIKRAVILYCKANFGYDNPHAEKFMDSYVMLKTHLTLSTDYTEEVV</sequence>
<dbReference type="EMBL" id="WSFT01000029">
    <property type="protein sequence ID" value="MBS4538213.1"/>
    <property type="molecule type" value="Genomic_DNA"/>
</dbReference>
<gene>
    <name evidence="1" type="ORF">GOQ27_07045</name>
</gene>
<dbReference type="InterPro" id="IPR056951">
    <property type="entry name" value="Phage_connect_2"/>
</dbReference>
<protein>
    <submittedName>
        <fullName evidence="1">Head-tail connector protein</fullName>
    </submittedName>
</protein>
<evidence type="ECO:0000313" key="1">
    <source>
        <dbReference type="EMBL" id="MBS4538213.1"/>
    </source>
</evidence>
<dbReference type="Proteomes" id="UP000724672">
    <property type="component" value="Unassembled WGS sequence"/>
</dbReference>
<organism evidence="1 2">
    <name type="scientific">Anaeromonas frigoriresistens</name>
    <dbReference type="NCBI Taxonomy" id="2683708"/>
    <lineage>
        <taxon>Bacteria</taxon>
        <taxon>Bacillati</taxon>
        <taxon>Bacillota</taxon>
        <taxon>Tissierellia</taxon>
        <taxon>Tissierellales</taxon>
        <taxon>Thermohalobacteraceae</taxon>
        <taxon>Anaeromonas</taxon>
    </lineage>
</organism>
<comment type="caution">
    <text evidence="1">The sequence shown here is derived from an EMBL/GenBank/DDBJ whole genome shotgun (WGS) entry which is preliminary data.</text>
</comment>
<dbReference type="NCBIfam" id="TIGR01560">
    <property type="entry name" value="put_DNA_pack"/>
    <property type="match status" value="1"/>
</dbReference>
<reference evidence="1" key="1">
    <citation type="submission" date="2019-12" db="EMBL/GenBank/DDBJ databases">
        <title>Clostridiaceae gen. nov. sp. nov., isolated from sediment in Xinjiang, China.</title>
        <authorList>
            <person name="Zhang R."/>
        </authorList>
    </citation>
    <scope>NUCLEOTIDE SEQUENCE</scope>
    <source>
        <strain evidence="1">D2Q-11</strain>
    </source>
</reference>
<dbReference type="CDD" id="cd08054">
    <property type="entry name" value="gp6"/>
    <property type="match status" value="1"/>
</dbReference>
<evidence type="ECO:0000313" key="2">
    <source>
        <dbReference type="Proteomes" id="UP000724672"/>
    </source>
</evidence>
<keyword evidence="2" id="KW-1185">Reference proteome</keyword>
<name>A0A942UTC7_9FIRM</name>
<dbReference type="InterPro" id="IPR006450">
    <property type="entry name" value="Phage_HK97_gp6-like"/>
</dbReference>